<feature type="binding site" evidence="9">
    <location>
        <position position="215"/>
    </location>
    <ligand>
        <name>Zn(2+)</name>
        <dbReference type="ChEBI" id="CHEBI:29105"/>
        <label>2</label>
    </ligand>
</feature>
<dbReference type="InterPro" id="IPR001623">
    <property type="entry name" value="DnaJ_domain"/>
</dbReference>
<feature type="binding site" evidence="9">
    <location>
        <position position="179"/>
    </location>
    <ligand>
        <name>Zn(2+)</name>
        <dbReference type="ChEBI" id="CHEBI:29105"/>
        <label>1</label>
    </ligand>
</feature>
<evidence type="ECO:0000259" key="12">
    <source>
        <dbReference type="PROSITE" id="PS50076"/>
    </source>
</evidence>
<dbReference type="HAMAP" id="MF_01152">
    <property type="entry name" value="DnaJ"/>
    <property type="match status" value="1"/>
</dbReference>
<keyword evidence="3 9" id="KW-0479">Metal-binding</keyword>
<dbReference type="Proteomes" id="UP001596138">
    <property type="component" value="Unassembled WGS sequence"/>
</dbReference>
<evidence type="ECO:0000256" key="1">
    <source>
        <dbReference type="ARBA" id="ARBA00022490"/>
    </source>
</evidence>
<dbReference type="InterPro" id="IPR036410">
    <property type="entry name" value="HSP_DnaJ_Cys-rich_dom_sf"/>
</dbReference>
<dbReference type="PROSITE" id="PS50076">
    <property type="entry name" value="DNAJ_2"/>
    <property type="match status" value="1"/>
</dbReference>
<dbReference type="Gene3D" id="1.10.287.110">
    <property type="entry name" value="DnaJ domain"/>
    <property type="match status" value="1"/>
</dbReference>
<feature type="repeat" description="CXXCXGXG motif" evidence="9">
    <location>
        <begin position="176"/>
        <end position="183"/>
    </location>
</feature>
<dbReference type="NCBIfam" id="NF010888">
    <property type="entry name" value="PRK14295.1"/>
    <property type="match status" value="1"/>
</dbReference>
<feature type="binding site" evidence="9">
    <location>
        <position position="193"/>
    </location>
    <ligand>
        <name>Zn(2+)</name>
        <dbReference type="ChEBI" id="CHEBI:29105"/>
        <label>2</label>
    </ligand>
</feature>
<keyword evidence="7 9" id="KW-0346">Stress response</keyword>
<dbReference type="NCBIfam" id="NF008035">
    <property type="entry name" value="PRK10767.1"/>
    <property type="match status" value="1"/>
</dbReference>
<proteinExistence type="inferred from homology"/>
<organism evidence="14 15">
    <name type="scientific">Longivirga aurantiaca</name>
    <dbReference type="NCBI Taxonomy" id="1837743"/>
    <lineage>
        <taxon>Bacteria</taxon>
        <taxon>Bacillati</taxon>
        <taxon>Actinomycetota</taxon>
        <taxon>Actinomycetes</taxon>
        <taxon>Sporichthyales</taxon>
        <taxon>Sporichthyaceae</taxon>
        <taxon>Longivirga</taxon>
    </lineage>
</organism>
<dbReference type="SUPFAM" id="SSF46565">
    <property type="entry name" value="Chaperone J-domain"/>
    <property type="match status" value="1"/>
</dbReference>
<comment type="subunit">
    <text evidence="9">Homodimer.</text>
</comment>
<keyword evidence="4 9" id="KW-0677">Repeat</keyword>
<feature type="domain" description="CR-type" evidence="13">
    <location>
        <begin position="163"/>
        <end position="241"/>
    </location>
</feature>
<keyword evidence="15" id="KW-1185">Reference proteome</keyword>
<dbReference type="Gene3D" id="2.60.260.20">
    <property type="entry name" value="Urease metallochaperone UreE, N-terminal domain"/>
    <property type="match status" value="2"/>
</dbReference>
<dbReference type="CDD" id="cd10719">
    <property type="entry name" value="DnaJ_zf"/>
    <property type="match status" value="1"/>
</dbReference>
<comment type="cofactor">
    <cofactor evidence="9">
        <name>Zn(2+)</name>
        <dbReference type="ChEBI" id="CHEBI:29105"/>
    </cofactor>
    <text evidence="9">Binds 2 Zn(2+) ions per monomer.</text>
</comment>
<keyword evidence="6 9" id="KW-0862">Zinc</keyword>
<evidence type="ECO:0000256" key="2">
    <source>
        <dbReference type="ARBA" id="ARBA00022705"/>
    </source>
</evidence>
<keyword evidence="5 9" id="KW-0863">Zinc-finger</keyword>
<evidence type="ECO:0000313" key="14">
    <source>
        <dbReference type="EMBL" id="MFC6236290.1"/>
    </source>
</evidence>
<feature type="region of interest" description="Disordered" evidence="11">
    <location>
        <begin position="377"/>
        <end position="400"/>
    </location>
</feature>
<dbReference type="Pfam" id="PF00684">
    <property type="entry name" value="DnaJ_CXXCXGXG"/>
    <property type="match status" value="1"/>
</dbReference>
<dbReference type="Pfam" id="PF01556">
    <property type="entry name" value="DnaJ_C"/>
    <property type="match status" value="1"/>
</dbReference>
<comment type="caution">
    <text evidence="14">The sequence shown here is derived from an EMBL/GenBank/DDBJ whole genome shotgun (WGS) entry which is preliminary data.</text>
</comment>
<dbReference type="SUPFAM" id="SSF49493">
    <property type="entry name" value="HSP40/DnaJ peptide-binding domain"/>
    <property type="match status" value="2"/>
</dbReference>
<feature type="zinc finger region" description="CR-type" evidence="10">
    <location>
        <begin position="163"/>
        <end position="241"/>
    </location>
</feature>
<evidence type="ECO:0000256" key="3">
    <source>
        <dbReference type="ARBA" id="ARBA00022723"/>
    </source>
</evidence>
<evidence type="ECO:0000256" key="5">
    <source>
        <dbReference type="ARBA" id="ARBA00022771"/>
    </source>
</evidence>
<name>A0ABW1SWI0_9ACTN</name>
<evidence type="ECO:0000256" key="11">
    <source>
        <dbReference type="SAM" id="MobiDB-lite"/>
    </source>
</evidence>
<comment type="subcellular location">
    <subcellularLocation>
        <location evidence="9">Cytoplasm</location>
    </subcellularLocation>
</comment>
<evidence type="ECO:0000256" key="10">
    <source>
        <dbReference type="PROSITE-ProRule" id="PRU00546"/>
    </source>
</evidence>
<comment type="function">
    <text evidence="9">Participates actively in the response to hyperosmotic and heat shock by preventing the aggregation of stress-denatured proteins and by disaggregating proteins, also in an autonomous, DnaK-independent fashion. Unfolded proteins bind initially to DnaJ; upon interaction with the DnaJ-bound protein, DnaK hydrolyzes its bound ATP, resulting in the formation of a stable complex. GrpE releases ADP from DnaK; ATP binding to DnaK triggers the release of the substrate protein, thus completing the reaction cycle. Several rounds of ATP-dependent interactions between DnaJ, DnaK and GrpE are required for fully efficient folding. Also involved, together with DnaK and GrpE, in the DNA replication of plasmids through activation of initiation proteins.</text>
</comment>
<dbReference type="RefSeq" id="WP_386763338.1">
    <property type="nucleotide sequence ID" value="NZ_JBHSTI010000002.1"/>
</dbReference>
<feature type="compositionally biased region" description="Basic and acidic residues" evidence="11">
    <location>
        <begin position="381"/>
        <end position="400"/>
    </location>
</feature>
<dbReference type="Gene3D" id="2.10.230.10">
    <property type="entry name" value="Heat shock protein DnaJ, cysteine-rich domain"/>
    <property type="match status" value="1"/>
</dbReference>
<gene>
    <name evidence="9 14" type="primary">dnaJ</name>
    <name evidence="14" type="ORF">ACFQGU_00250</name>
</gene>
<dbReference type="SUPFAM" id="SSF57938">
    <property type="entry name" value="DnaJ/Hsp40 cysteine-rich domain"/>
    <property type="match status" value="1"/>
</dbReference>
<dbReference type="EMBL" id="JBHSTI010000002">
    <property type="protein sequence ID" value="MFC6236290.1"/>
    <property type="molecule type" value="Genomic_DNA"/>
</dbReference>
<comment type="domain">
    <text evidence="9">The J domain is necessary and sufficient to stimulate DnaK ATPase activity. Zinc center 1 plays an important role in the autonomous, DnaK-independent chaperone activity of DnaJ. Zinc center 2 is essential for interaction with DnaK and for DnaJ activity.</text>
</comment>
<feature type="binding site" evidence="9">
    <location>
        <position position="218"/>
    </location>
    <ligand>
        <name>Zn(2+)</name>
        <dbReference type="ChEBI" id="CHEBI:29105"/>
        <label>2</label>
    </ligand>
</feature>
<evidence type="ECO:0000256" key="6">
    <source>
        <dbReference type="ARBA" id="ARBA00022833"/>
    </source>
</evidence>
<accession>A0ABW1SWI0</accession>
<dbReference type="PRINTS" id="PR00625">
    <property type="entry name" value="JDOMAIN"/>
</dbReference>
<keyword evidence="2 9" id="KW-0235">DNA replication</keyword>
<feature type="repeat" description="CXXCXGXG motif" evidence="9">
    <location>
        <begin position="229"/>
        <end position="236"/>
    </location>
</feature>
<feature type="binding site" evidence="9">
    <location>
        <position position="196"/>
    </location>
    <ligand>
        <name>Zn(2+)</name>
        <dbReference type="ChEBI" id="CHEBI:29105"/>
        <label>2</label>
    </ligand>
</feature>
<feature type="domain" description="J" evidence="12">
    <location>
        <begin position="10"/>
        <end position="75"/>
    </location>
</feature>
<feature type="binding site" evidence="9">
    <location>
        <position position="232"/>
    </location>
    <ligand>
        <name>Zn(2+)</name>
        <dbReference type="ChEBI" id="CHEBI:29105"/>
        <label>1</label>
    </ligand>
</feature>
<keyword evidence="1 9" id="KW-0963">Cytoplasm</keyword>
<dbReference type="CDD" id="cd06257">
    <property type="entry name" value="DnaJ"/>
    <property type="match status" value="1"/>
</dbReference>
<dbReference type="InterPro" id="IPR036869">
    <property type="entry name" value="J_dom_sf"/>
</dbReference>
<evidence type="ECO:0000256" key="4">
    <source>
        <dbReference type="ARBA" id="ARBA00022737"/>
    </source>
</evidence>
<dbReference type="PROSITE" id="PS51188">
    <property type="entry name" value="ZF_CR"/>
    <property type="match status" value="1"/>
</dbReference>
<reference evidence="15" key="1">
    <citation type="journal article" date="2019" name="Int. J. Syst. Evol. Microbiol.">
        <title>The Global Catalogue of Microorganisms (GCM) 10K type strain sequencing project: providing services to taxonomists for standard genome sequencing and annotation.</title>
        <authorList>
            <consortium name="The Broad Institute Genomics Platform"/>
            <consortium name="The Broad Institute Genome Sequencing Center for Infectious Disease"/>
            <person name="Wu L."/>
            <person name="Ma J."/>
        </authorList>
    </citation>
    <scope>NUCLEOTIDE SEQUENCE [LARGE SCALE GENOMIC DNA]</scope>
    <source>
        <strain evidence="15">CGMCC 4.7317</strain>
    </source>
</reference>
<evidence type="ECO:0000259" key="13">
    <source>
        <dbReference type="PROSITE" id="PS51188"/>
    </source>
</evidence>
<dbReference type="InterPro" id="IPR002939">
    <property type="entry name" value="DnaJ_C"/>
</dbReference>
<dbReference type="InterPro" id="IPR012724">
    <property type="entry name" value="DnaJ"/>
</dbReference>
<dbReference type="SMART" id="SM00271">
    <property type="entry name" value="DnaJ"/>
    <property type="match status" value="1"/>
</dbReference>
<dbReference type="InterPro" id="IPR008971">
    <property type="entry name" value="HSP40/DnaJ_pept-bd"/>
</dbReference>
<dbReference type="Pfam" id="PF00226">
    <property type="entry name" value="DnaJ"/>
    <property type="match status" value="1"/>
</dbReference>
<feature type="repeat" description="CXXCXGXG motif" evidence="9">
    <location>
        <begin position="193"/>
        <end position="200"/>
    </location>
</feature>
<dbReference type="InterPro" id="IPR001305">
    <property type="entry name" value="HSP_DnaJ_Cys-rich_dom"/>
</dbReference>
<dbReference type="PANTHER" id="PTHR43096">
    <property type="entry name" value="DNAJ HOMOLOG 1, MITOCHONDRIAL-RELATED"/>
    <property type="match status" value="1"/>
</dbReference>
<feature type="repeat" description="CXXCXGXG motif" evidence="9">
    <location>
        <begin position="215"/>
        <end position="222"/>
    </location>
</feature>
<sequence>MSQKDWIEKDFYKVLGVPKDASQDDIKKAFRKLAKKNHPDSNENDPKAEARFKEASEAYDVLSSETKRKEYDEARSLFGSGGFRMPQGGFNPNAGGQGGGVPFDLSDLLGRVNTGGQGGAGSGGFGDVLGGLFNRGGGARTRARRGADIESTVTLSFDEALEGVTLPLRLTSDAPCGVCSGTGARNGTTPRMCPTCQGAGQVNRNAGGFAFPEPCRACRGRGLVVDDPCPNCQGSGHAPSTRTVQARIPAGVKSGQKIKLRGKGAAGEGGGEAGDLLVVVKVSPHPVFGRDGDNLTVSVPVTFAEAALGADIDVPTPGGGSVKVRLSEGTQSGRMLRVRGKGVTRRDGTKGDLVVTVDVAVPSRLSHDAKEALKAYAASTAEHDPRADLLSRARKADGAS</sequence>
<protein>
    <recommendedName>
        <fullName evidence="9">Chaperone protein DnaJ</fullName>
    </recommendedName>
</protein>
<evidence type="ECO:0000256" key="7">
    <source>
        <dbReference type="ARBA" id="ARBA00023016"/>
    </source>
</evidence>
<dbReference type="CDD" id="cd10747">
    <property type="entry name" value="DnaJ_C"/>
    <property type="match status" value="1"/>
</dbReference>
<evidence type="ECO:0000313" key="15">
    <source>
        <dbReference type="Proteomes" id="UP001596138"/>
    </source>
</evidence>
<keyword evidence="8 9" id="KW-0143">Chaperone</keyword>
<evidence type="ECO:0000256" key="9">
    <source>
        <dbReference type="HAMAP-Rule" id="MF_01152"/>
    </source>
</evidence>
<evidence type="ECO:0000256" key="8">
    <source>
        <dbReference type="ARBA" id="ARBA00023186"/>
    </source>
</evidence>
<feature type="binding site" evidence="9">
    <location>
        <position position="229"/>
    </location>
    <ligand>
        <name>Zn(2+)</name>
        <dbReference type="ChEBI" id="CHEBI:29105"/>
        <label>1</label>
    </ligand>
</feature>
<feature type="binding site" evidence="9">
    <location>
        <position position="176"/>
    </location>
    <ligand>
        <name>Zn(2+)</name>
        <dbReference type="ChEBI" id="CHEBI:29105"/>
        <label>1</label>
    </ligand>
</feature>
<dbReference type="PANTHER" id="PTHR43096:SF54">
    <property type="entry name" value="CHAPERONE PROTEIN DNAJ 1"/>
    <property type="match status" value="1"/>
</dbReference>
<comment type="similarity">
    <text evidence="9">Belongs to the DnaJ family.</text>
</comment>